<organism evidence="1">
    <name type="scientific">Dichomitus squalens</name>
    <dbReference type="NCBI Taxonomy" id="114155"/>
    <lineage>
        <taxon>Eukaryota</taxon>
        <taxon>Fungi</taxon>
        <taxon>Dikarya</taxon>
        <taxon>Basidiomycota</taxon>
        <taxon>Agaricomycotina</taxon>
        <taxon>Agaricomycetes</taxon>
        <taxon>Polyporales</taxon>
        <taxon>Polyporaceae</taxon>
        <taxon>Dichomitus</taxon>
    </lineage>
</organism>
<sequence>MLDRIGRANAQDVLRSPVWNEYRQSISSWAPNQASLEFTTLDKLEHWVLRDNGYNVDDKLPSLVNTEQESSAGNPPSPEPLDILSLLMRIRNNASALYDLTNHHPTLTPISKQAHIQVLIEQVQLVINTLHNLQRLVSPPLPPIPISHDPEEHHRSSYFAARIRKQAENLRNIQSLLDPDFAEHCRRLHLLVGARELYTSHRRIIRNRYESPNTSSDSDYSATLRNFHLD</sequence>
<dbReference type="AlphaFoldDB" id="A0A4Q9M6P3"/>
<accession>A0A4Q9M6P3</accession>
<proteinExistence type="predicted"/>
<dbReference type="Proteomes" id="UP000292957">
    <property type="component" value="Unassembled WGS sequence"/>
</dbReference>
<gene>
    <name evidence="1" type="ORF">BD311DRAFT_782215</name>
</gene>
<evidence type="ECO:0000313" key="1">
    <source>
        <dbReference type="EMBL" id="TBU22625.1"/>
    </source>
</evidence>
<protein>
    <submittedName>
        <fullName evidence="1">Uncharacterized protein</fullName>
    </submittedName>
</protein>
<name>A0A4Q9M6P3_9APHY</name>
<reference evidence="1" key="1">
    <citation type="submission" date="2019-01" db="EMBL/GenBank/DDBJ databases">
        <title>Draft genome sequences of three monokaryotic isolates of the white-rot basidiomycete fungus Dichomitus squalens.</title>
        <authorList>
            <consortium name="DOE Joint Genome Institute"/>
            <person name="Lopez S.C."/>
            <person name="Andreopoulos B."/>
            <person name="Pangilinan J."/>
            <person name="Lipzen A."/>
            <person name="Riley R."/>
            <person name="Ahrendt S."/>
            <person name="Ng V."/>
            <person name="Barry K."/>
            <person name="Daum C."/>
            <person name="Grigoriev I.V."/>
            <person name="Hilden K.S."/>
            <person name="Makela M.R."/>
            <person name="de Vries R.P."/>
        </authorList>
    </citation>
    <scope>NUCLEOTIDE SEQUENCE [LARGE SCALE GENOMIC DNA]</scope>
    <source>
        <strain evidence="1">OM18370.1</strain>
    </source>
</reference>
<dbReference type="EMBL" id="ML143534">
    <property type="protein sequence ID" value="TBU22625.1"/>
    <property type="molecule type" value="Genomic_DNA"/>
</dbReference>